<dbReference type="AlphaFoldDB" id="A0A7V2T246"/>
<feature type="signal peptide" evidence="1">
    <location>
        <begin position="1"/>
        <end position="21"/>
    </location>
</feature>
<gene>
    <name evidence="2" type="ORF">ENJ51_03730</name>
</gene>
<dbReference type="InterPro" id="IPR004509">
    <property type="entry name" value="Competence_ComEA_HhH"/>
</dbReference>
<dbReference type="NCBIfam" id="TIGR00426">
    <property type="entry name" value="competence protein ComEA helix-hairpin-helix repeat region"/>
    <property type="match status" value="1"/>
</dbReference>
<comment type="caution">
    <text evidence="2">The sequence shown here is derived from an EMBL/GenBank/DDBJ whole genome shotgun (WGS) entry which is preliminary data.</text>
</comment>
<dbReference type="GO" id="GO:0015628">
    <property type="term" value="P:protein secretion by the type II secretion system"/>
    <property type="evidence" value="ECO:0007669"/>
    <property type="project" value="TreeGrafter"/>
</dbReference>
<dbReference type="Pfam" id="PF12836">
    <property type="entry name" value="HHH_3"/>
    <property type="match status" value="1"/>
</dbReference>
<dbReference type="GO" id="GO:0015627">
    <property type="term" value="C:type II protein secretion system complex"/>
    <property type="evidence" value="ECO:0007669"/>
    <property type="project" value="TreeGrafter"/>
</dbReference>
<evidence type="ECO:0000313" key="2">
    <source>
        <dbReference type="EMBL" id="HFC91901.1"/>
    </source>
</evidence>
<proteinExistence type="predicted"/>
<name>A0A7V2T246_LEUMU</name>
<dbReference type="InterPro" id="IPR051675">
    <property type="entry name" value="Endo/Exo/Phosphatase_dom_1"/>
</dbReference>
<organism evidence="2">
    <name type="scientific">Leucothrix mucor</name>
    <dbReference type="NCBI Taxonomy" id="45248"/>
    <lineage>
        <taxon>Bacteria</taxon>
        <taxon>Pseudomonadati</taxon>
        <taxon>Pseudomonadota</taxon>
        <taxon>Gammaproteobacteria</taxon>
        <taxon>Thiotrichales</taxon>
        <taxon>Thiotrichaceae</taxon>
        <taxon>Leucothrix</taxon>
    </lineage>
</organism>
<accession>A0A7V2T246</accession>
<dbReference type="PANTHER" id="PTHR21180:SF32">
    <property type="entry name" value="ENDONUCLEASE_EXONUCLEASE_PHOSPHATASE FAMILY DOMAIN-CONTAINING PROTEIN 1"/>
    <property type="match status" value="1"/>
</dbReference>
<dbReference type="EMBL" id="DRMS01000151">
    <property type="protein sequence ID" value="HFC91901.1"/>
    <property type="molecule type" value="Genomic_DNA"/>
</dbReference>
<dbReference type="Proteomes" id="UP000885750">
    <property type="component" value="Unassembled WGS sequence"/>
</dbReference>
<dbReference type="PANTHER" id="PTHR21180">
    <property type="entry name" value="ENDONUCLEASE/EXONUCLEASE/PHOSPHATASE FAMILY DOMAIN-CONTAINING PROTEIN 1"/>
    <property type="match status" value="1"/>
</dbReference>
<keyword evidence="1" id="KW-0732">Signal</keyword>
<dbReference type="SUPFAM" id="SSF47781">
    <property type="entry name" value="RuvA domain 2-like"/>
    <property type="match status" value="1"/>
</dbReference>
<feature type="chain" id="PRO_5031297716" evidence="1">
    <location>
        <begin position="22"/>
        <end position="137"/>
    </location>
</feature>
<dbReference type="InterPro" id="IPR010994">
    <property type="entry name" value="RuvA_2-like"/>
</dbReference>
<evidence type="ECO:0000256" key="1">
    <source>
        <dbReference type="SAM" id="SignalP"/>
    </source>
</evidence>
<dbReference type="Gene3D" id="1.10.150.280">
    <property type="entry name" value="AF1531-like domain"/>
    <property type="match status" value="1"/>
</dbReference>
<protein>
    <submittedName>
        <fullName evidence="2">Helix-hairpin-helix domain-containing protein</fullName>
    </submittedName>
</protein>
<sequence length="137" mass="15437">MNIKSLVLAVILSILSLSSFAEVVNINKADVATFQYYLNGIGVKKASSIIKYRTENKHFKTLAEIKKVHGIGEKIFNKIKENISLTGDVVSISKTKTKTVEKKIKIEVIVKKENKNKIEKITEDEVENTEIEKLDSE</sequence>
<reference evidence="2" key="1">
    <citation type="journal article" date="2020" name="mSystems">
        <title>Genome- and Community-Level Interaction Insights into Carbon Utilization and Element Cycling Functions of Hydrothermarchaeota in Hydrothermal Sediment.</title>
        <authorList>
            <person name="Zhou Z."/>
            <person name="Liu Y."/>
            <person name="Xu W."/>
            <person name="Pan J."/>
            <person name="Luo Z.H."/>
            <person name="Li M."/>
        </authorList>
    </citation>
    <scope>NUCLEOTIDE SEQUENCE [LARGE SCALE GENOMIC DNA]</scope>
    <source>
        <strain evidence="2">HyVt-493</strain>
    </source>
</reference>